<comment type="caution">
    <text evidence="1">The sequence shown here is derived from an EMBL/GenBank/DDBJ whole genome shotgun (WGS) entry which is preliminary data.</text>
</comment>
<name>A0ACC0HFE7_9ERIC</name>
<evidence type="ECO:0000313" key="2">
    <source>
        <dbReference type="Proteomes" id="UP001060215"/>
    </source>
</evidence>
<reference evidence="1 2" key="1">
    <citation type="journal article" date="2022" name="Plant J.">
        <title>Chromosome-level genome of Camellia lanceoleosa provides a valuable resource for understanding genome evolution and self-incompatibility.</title>
        <authorList>
            <person name="Gong W."/>
            <person name="Xiao S."/>
            <person name="Wang L."/>
            <person name="Liao Z."/>
            <person name="Chang Y."/>
            <person name="Mo W."/>
            <person name="Hu G."/>
            <person name="Li W."/>
            <person name="Zhao G."/>
            <person name="Zhu H."/>
            <person name="Hu X."/>
            <person name="Ji K."/>
            <person name="Xiang X."/>
            <person name="Song Q."/>
            <person name="Yuan D."/>
            <person name="Jin S."/>
            <person name="Zhang L."/>
        </authorList>
    </citation>
    <scope>NUCLEOTIDE SEQUENCE [LARGE SCALE GENOMIC DNA]</scope>
    <source>
        <strain evidence="1">SQ_2022a</strain>
    </source>
</reference>
<protein>
    <submittedName>
        <fullName evidence="1">Protein TAPETUM DETERMINANT 1</fullName>
    </submittedName>
</protein>
<proteinExistence type="predicted"/>
<evidence type="ECO:0000313" key="1">
    <source>
        <dbReference type="EMBL" id="KAI8012332.1"/>
    </source>
</evidence>
<sequence>MASVIGVHVAAFFLMTVIIMPCNSGLHLGSSNKKLHSPQGDNNITTTSTLLSHRKLLQSGKCTNRDISITQGQGSSTGIPEYIVEIINTCLSNDCPPSNIHLHCGLFASAKLVDPQLFKRLSDDDCLVNGGKPLKANQVTVAYNKDPSPIKLNLGVSYEQRHLNTLDDPLVRAKWMNTNKALTEEAEVVK</sequence>
<dbReference type="EMBL" id="CM045762">
    <property type="protein sequence ID" value="KAI8012332.1"/>
    <property type="molecule type" value="Genomic_DNA"/>
</dbReference>
<keyword evidence="2" id="KW-1185">Reference proteome</keyword>
<organism evidence="1 2">
    <name type="scientific">Camellia lanceoleosa</name>
    <dbReference type="NCBI Taxonomy" id="1840588"/>
    <lineage>
        <taxon>Eukaryota</taxon>
        <taxon>Viridiplantae</taxon>
        <taxon>Streptophyta</taxon>
        <taxon>Embryophyta</taxon>
        <taxon>Tracheophyta</taxon>
        <taxon>Spermatophyta</taxon>
        <taxon>Magnoliopsida</taxon>
        <taxon>eudicotyledons</taxon>
        <taxon>Gunneridae</taxon>
        <taxon>Pentapetalae</taxon>
        <taxon>asterids</taxon>
        <taxon>Ericales</taxon>
        <taxon>Theaceae</taxon>
        <taxon>Camellia</taxon>
    </lineage>
</organism>
<gene>
    <name evidence="1" type="ORF">LOK49_LG06G03397</name>
</gene>
<dbReference type="Proteomes" id="UP001060215">
    <property type="component" value="Chromosome 5"/>
</dbReference>
<accession>A0ACC0HFE7</accession>